<dbReference type="Proteomes" id="UP001603857">
    <property type="component" value="Unassembled WGS sequence"/>
</dbReference>
<evidence type="ECO:0000313" key="1">
    <source>
        <dbReference type="EMBL" id="KAL2327759.1"/>
    </source>
</evidence>
<organism evidence="1 2">
    <name type="scientific">Flemingia macrophylla</name>
    <dbReference type="NCBI Taxonomy" id="520843"/>
    <lineage>
        <taxon>Eukaryota</taxon>
        <taxon>Viridiplantae</taxon>
        <taxon>Streptophyta</taxon>
        <taxon>Embryophyta</taxon>
        <taxon>Tracheophyta</taxon>
        <taxon>Spermatophyta</taxon>
        <taxon>Magnoliopsida</taxon>
        <taxon>eudicotyledons</taxon>
        <taxon>Gunneridae</taxon>
        <taxon>Pentapetalae</taxon>
        <taxon>rosids</taxon>
        <taxon>fabids</taxon>
        <taxon>Fabales</taxon>
        <taxon>Fabaceae</taxon>
        <taxon>Papilionoideae</taxon>
        <taxon>50 kb inversion clade</taxon>
        <taxon>NPAAA clade</taxon>
        <taxon>indigoferoid/millettioid clade</taxon>
        <taxon>Phaseoleae</taxon>
        <taxon>Flemingia</taxon>
    </lineage>
</organism>
<dbReference type="SUPFAM" id="SSF52058">
    <property type="entry name" value="L domain-like"/>
    <property type="match status" value="1"/>
</dbReference>
<reference evidence="1 2" key="1">
    <citation type="submission" date="2024-08" db="EMBL/GenBank/DDBJ databases">
        <title>Insights into the chromosomal genome structure of Flemingia macrophylla.</title>
        <authorList>
            <person name="Ding Y."/>
            <person name="Zhao Y."/>
            <person name="Bi W."/>
            <person name="Wu M."/>
            <person name="Zhao G."/>
            <person name="Gong Y."/>
            <person name="Li W."/>
            <person name="Zhang P."/>
        </authorList>
    </citation>
    <scope>NUCLEOTIDE SEQUENCE [LARGE SCALE GENOMIC DNA]</scope>
    <source>
        <strain evidence="1">DYQJB</strain>
        <tissue evidence="1">Leaf</tissue>
    </source>
</reference>
<dbReference type="PANTHER" id="PTHR16083">
    <property type="entry name" value="LEUCINE RICH REPEAT CONTAINING PROTEIN"/>
    <property type="match status" value="1"/>
</dbReference>
<name>A0ABD1LWA3_9FABA</name>
<proteinExistence type="predicted"/>
<evidence type="ECO:0000313" key="2">
    <source>
        <dbReference type="Proteomes" id="UP001603857"/>
    </source>
</evidence>
<keyword evidence="2" id="KW-1185">Reference proteome</keyword>
<dbReference type="Pfam" id="PF00560">
    <property type="entry name" value="LRR_1"/>
    <property type="match status" value="1"/>
</dbReference>
<evidence type="ECO:0008006" key="3">
    <source>
        <dbReference type="Google" id="ProtNLM"/>
    </source>
</evidence>
<dbReference type="Gene3D" id="3.80.10.10">
    <property type="entry name" value="Ribonuclease Inhibitor"/>
    <property type="match status" value="1"/>
</dbReference>
<protein>
    <recommendedName>
        <fullName evidence="3">Leucine-rich repeat domain, L domain-containing protein</fullName>
    </recommendedName>
</protein>
<dbReference type="InterPro" id="IPR032675">
    <property type="entry name" value="LRR_dom_sf"/>
</dbReference>
<comment type="caution">
    <text evidence="1">The sequence shown here is derived from an EMBL/GenBank/DDBJ whole genome shotgun (WGS) entry which is preliminary data.</text>
</comment>
<dbReference type="InterPro" id="IPR001611">
    <property type="entry name" value="Leu-rich_rpt"/>
</dbReference>
<sequence>MPDFTSAKNLKYLDFDGCASLVHESIGTLLKLTLLSLRDCKNLASIPITINAMTSLQTLHLCGCWKLKDLSVEKSFNSLCLESLIVLDLSFCDLLEVPDAIRVLRCLERLNLQMVMVPGVSYATSSMRRNEALKLKIWNCHQTKGL</sequence>
<dbReference type="EMBL" id="JBGMDY010000007">
    <property type="protein sequence ID" value="KAL2327759.1"/>
    <property type="molecule type" value="Genomic_DNA"/>
</dbReference>
<dbReference type="AlphaFoldDB" id="A0ABD1LWA3"/>
<gene>
    <name evidence="1" type="ORF">Fmac_021186</name>
</gene>
<accession>A0ABD1LWA3</accession>
<dbReference type="PANTHER" id="PTHR16083:SF61">
    <property type="entry name" value="LEUCINE-RICH REPEAT DOMAIN, L DOMAIN-CONTAINING PROTEIN"/>
    <property type="match status" value="1"/>
</dbReference>